<dbReference type="AlphaFoldDB" id="A0AAD4EQS2"/>
<evidence type="ECO:0000313" key="1">
    <source>
        <dbReference type="EMBL" id="KAG7285837.1"/>
    </source>
</evidence>
<comment type="caution">
    <text evidence="1">The sequence shown here is derived from an EMBL/GenBank/DDBJ whole genome shotgun (WGS) entry which is preliminary data.</text>
</comment>
<name>A0AAD4EQS2_9PEZI</name>
<accession>A0AAD4EQS2</accession>
<evidence type="ECO:0000313" key="2">
    <source>
        <dbReference type="Proteomes" id="UP001197093"/>
    </source>
</evidence>
<proteinExistence type="predicted"/>
<gene>
    <name evidence="1" type="ORF">NEMBOFW57_008131</name>
</gene>
<dbReference type="EMBL" id="JAHCVI010000004">
    <property type="protein sequence ID" value="KAG7285837.1"/>
    <property type="molecule type" value="Genomic_DNA"/>
</dbReference>
<protein>
    <submittedName>
        <fullName evidence="1">Uncharacterized protein</fullName>
    </submittedName>
</protein>
<organism evidence="1 2">
    <name type="scientific">Staphylotrichum longicolle</name>
    <dbReference type="NCBI Taxonomy" id="669026"/>
    <lineage>
        <taxon>Eukaryota</taxon>
        <taxon>Fungi</taxon>
        <taxon>Dikarya</taxon>
        <taxon>Ascomycota</taxon>
        <taxon>Pezizomycotina</taxon>
        <taxon>Sordariomycetes</taxon>
        <taxon>Sordariomycetidae</taxon>
        <taxon>Sordariales</taxon>
        <taxon>Chaetomiaceae</taxon>
        <taxon>Staphylotrichum</taxon>
    </lineage>
</organism>
<sequence length="141" mass="15665">MLAYLVSFYDIRVDAWTEDGDDENATQAAASDPERVIQVLEGILGLNEDNFERFRERAEQLANRTPLSPVKRTLPPAHQGLVKTAVRSINQANGEFRSDFSRSSAHWRPVDLGVSFVRSGLQRIAVVPALRVGTGAFEELP</sequence>
<reference evidence="1" key="1">
    <citation type="submission" date="2023-02" db="EMBL/GenBank/DDBJ databases">
        <authorList>
            <person name="Palmer J.M."/>
        </authorList>
    </citation>
    <scope>NUCLEOTIDE SEQUENCE</scope>
    <source>
        <strain evidence="1">FW57</strain>
    </source>
</reference>
<keyword evidence="2" id="KW-1185">Reference proteome</keyword>
<dbReference type="Proteomes" id="UP001197093">
    <property type="component" value="Unassembled WGS sequence"/>
</dbReference>